<name>F8AAX9_THEID</name>
<evidence type="ECO:0000256" key="3">
    <source>
        <dbReference type="PIRSR" id="PIRSR004848-1"/>
    </source>
</evidence>
<dbReference type="PANTHER" id="PTHR10146:SF14">
    <property type="entry name" value="PYRIDOXAL PHOSPHATE HOMEOSTASIS PROTEIN"/>
    <property type="match status" value="1"/>
</dbReference>
<evidence type="ECO:0000256" key="1">
    <source>
        <dbReference type="ARBA" id="ARBA00022898"/>
    </source>
</evidence>
<comment type="function">
    <text evidence="2">Pyridoxal 5'-phosphate (PLP)-binding protein, which is involved in PLP homeostasis.</text>
</comment>
<dbReference type="GO" id="GO:0030170">
    <property type="term" value="F:pyridoxal phosphate binding"/>
    <property type="evidence" value="ECO:0007669"/>
    <property type="project" value="UniProtKB-UniRule"/>
</dbReference>
<accession>F8AAX9</accession>
<evidence type="ECO:0000256" key="4">
    <source>
        <dbReference type="RuleBase" id="RU004514"/>
    </source>
</evidence>
<dbReference type="FunFam" id="3.20.20.10:FF:000018">
    <property type="entry name" value="Pyridoxal phosphate homeostasis protein"/>
    <property type="match status" value="1"/>
</dbReference>
<feature type="domain" description="Alanine racemase N-terminal" evidence="5">
    <location>
        <begin position="44"/>
        <end position="228"/>
    </location>
</feature>
<evidence type="ECO:0000313" key="7">
    <source>
        <dbReference type="Proteomes" id="UP000006793"/>
    </source>
</evidence>
<proteinExistence type="inferred from homology"/>
<dbReference type="HAMAP" id="MF_02087">
    <property type="entry name" value="PLP_homeostasis"/>
    <property type="match status" value="1"/>
</dbReference>
<dbReference type="CDD" id="cd00635">
    <property type="entry name" value="PLPDE_III_YBL036c_like"/>
    <property type="match status" value="1"/>
</dbReference>
<dbReference type="SUPFAM" id="SSF51419">
    <property type="entry name" value="PLP-binding barrel"/>
    <property type="match status" value="1"/>
</dbReference>
<dbReference type="Proteomes" id="UP000006793">
    <property type="component" value="Chromosome"/>
</dbReference>
<feature type="modified residue" description="N6-(pyridoxal phosphate)lysine" evidence="2 3">
    <location>
        <position position="35"/>
    </location>
</feature>
<dbReference type="Gene3D" id="3.20.20.10">
    <property type="entry name" value="Alanine racemase"/>
    <property type="match status" value="1"/>
</dbReference>
<protein>
    <recommendedName>
        <fullName evidence="2">Pyridoxal phosphate homeostasis protein</fullName>
        <shortName evidence="2">PLP homeostasis protein</shortName>
    </recommendedName>
</protein>
<reference evidence="7" key="1">
    <citation type="submission" date="2011-04" db="EMBL/GenBank/DDBJ databases">
        <title>The complete genome of Thermodesulfatator indicus DSM 15286.</title>
        <authorList>
            <person name="Lucas S."/>
            <person name="Copeland A."/>
            <person name="Lapidus A."/>
            <person name="Bruce D."/>
            <person name="Goodwin L."/>
            <person name="Pitluck S."/>
            <person name="Peters L."/>
            <person name="Kyrpides N."/>
            <person name="Mavromatis K."/>
            <person name="Pagani I."/>
            <person name="Ivanova N."/>
            <person name="Saunders L."/>
            <person name="Detter J.C."/>
            <person name="Tapia R."/>
            <person name="Han C."/>
            <person name="Land M."/>
            <person name="Hauser L."/>
            <person name="Markowitz V."/>
            <person name="Cheng J.-F."/>
            <person name="Hugenholtz P."/>
            <person name="Woyke T."/>
            <person name="Wu D."/>
            <person name="Spring S."/>
            <person name="Schroeder M."/>
            <person name="Brambilla E."/>
            <person name="Klenk H.-P."/>
            <person name="Eisen J.A."/>
        </authorList>
    </citation>
    <scope>NUCLEOTIDE SEQUENCE [LARGE SCALE GENOMIC DNA]</scope>
    <source>
        <strain evidence="7">DSM 15286 / JCM 11887 / CIR29812</strain>
    </source>
</reference>
<dbReference type="PIRSF" id="PIRSF004848">
    <property type="entry name" value="YBL036c_PLPDEIII"/>
    <property type="match status" value="1"/>
</dbReference>
<dbReference type="PANTHER" id="PTHR10146">
    <property type="entry name" value="PROLINE SYNTHETASE CO-TRANSCRIBED BACTERIAL HOMOLOG PROTEIN"/>
    <property type="match status" value="1"/>
</dbReference>
<dbReference type="OrthoDB" id="9804072at2"/>
<dbReference type="NCBIfam" id="TIGR00044">
    <property type="entry name" value="YggS family pyridoxal phosphate-dependent enzyme"/>
    <property type="match status" value="1"/>
</dbReference>
<dbReference type="InterPro" id="IPR029066">
    <property type="entry name" value="PLP-binding_barrel"/>
</dbReference>
<comment type="similarity">
    <text evidence="2 4">Belongs to the pyridoxal phosphate-binding protein YggS/PROSC family.</text>
</comment>
<sequence>MSIKERLEIILEKIAKAADKAGRKPEEVKLLGASKTQPPEKIREAFAAGLSLFGENYVQEAKKKKEALTDLPLTWHLIGYLQRNKAKDALKIFDLIETVDREAIATELEKRAARLEKVVPVFIEVNVGGEETKAGVAPEELPALVECVLGLSHLRLEGLMTIPPYREDPEEVRPFFVRLRELKEDLERRFPEAKFRELSMGMSHDFHVAVEEGATIVRVGTALFGPRPKK</sequence>
<dbReference type="PaxDb" id="667014-Thein_1638"/>
<dbReference type="STRING" id="667014.Thein_1638"/>
<dbReference type="Pfam" id="PF01168">
    <property type="entry name" value="Ala_racemase_N"/>
    <property type="match status" value="1"/>
</dbReference>
<evidence type="ECO:0000256" key="2">
    <source>
        <dbReference type="HAMAP-Rule" id="MF_02087"/>
    </source>
</evidence>
<evidence type="ECO:0000313" key="6">
    <source>
        <dbReference type="EMBL" id="AEH45498.1"/>
    </source>
</evidence>
<dbReference type="AlphaFoldDB" id="F8AAX9"/>
<gene>
    <name evidence="6" type="ordered locus">Thein_1638</name>
</gene>
<dbReference type="FunCoup" id="F8AAX9">
    <property type="interactions" value="386"/>
</dbReference>
<dbReference type="eggNOG" id="COG0325">
    <property type="taxonomic scope" value="Bacteria"/>
</dbReference>
<dbReference type="EMBL" id="CP002683">
    <property type="protein sequence ID" value="AEH45498.1"/>
    <property type="molecule type" value="Genomic_DNA"/>
</dbReference>
<reference evidence="6 7" key="2">
    <citation type="journal article" date="2012" name="Stand. Genomic Sci.">
        <title>Complete genome sequence of the thermophilic sulfate-reducing ocean bacterium Thermodesulfatator indicus type strain (CIR29812(T)).</title>
        <authorList>
            <person name="Anderson I."/>
            <person name="Saunders E."/>
            <person name="Lapidus A."/>
            <person name="Nolan M."/>
            <person name="Lucas S."/>
            <person name="Tice H."/>
            <person name="Del Rio T.G."/>
            <person name="Cheng J.F."/>
            <person name="Han C."/>
            <person name="Tapia R."/>
            <person name="Goodwin L.A."/>
            <person name="Pitluck S."/>
            <person name="Liolios K."/>
            <person name="Mavromatis K."/>
            <person name="Pagani I."/>
            <person name="Ivanova N."/>
            <person name="Mikhailova N."/>
            <person name="Pati A."/>
            <person name="Chen A."/>
            <person name="Palaniappan K."/>
            <person name="Land M."/>
            <person name="Hauser L."/>
            <person name="Jeffries C.D."/>
            <person name="Chang Y.J."/>
            <person name="Brambilla E.M."/>
            <person name="Rohde M."/>
            <person name="Spring S."/>
            <person name="Goker M."/>
            <person name="Detter J.C."/>
            <person name="Woyke T."/>
            <person name="Bristow J."/>
            <person name="Eisen J.A."/>
            <person name="Markowitz V."/>
            <person name="Hugenholtz P."/>
            <person name="Kyrpides N.C."/>
            <person name="Klenk H.P."/>
        </authorList>
    </citation>
    <scope>NUCLEOTIDE SEQUENCE [LARGE SCALE GENOMIC DNA]</scope>
    <source>
        <strain evidence="7">DSM 15286 / JCM 11887 / CIR29812</strain>
    </source>
</reference>
<keyword evidence="1 2" id="KW-0663">Pyridoxal phosphate</keyword>
<evidence type="ECO:0000259" key="5">
    <source>
        <dbReference type="Pfam" id="PF01168"/>
    </source>
</evidence>
<dbReference type="InParanoid" id="F8AAX9"/>
<dbReference type="HOGENOM" id="CLU_059988_1_0_0"/>
<dbReference type="RefSeq" id="WP_013908240.1">
    <property type="nucleotide sequence ID" value="NC_015681.1"/>
</dbReference>
<keyword evidence="7" id="KW-1185">Reference proteome</keyword>
<dbReference type="InterPro" id="IPR001608">
    <property type="entry name" value="Ala_racemase_N"/>
</dbReference>
<organism evidence="6 7">
    <name type="scientific">Thermodesulfatator indicus (strain DSM 15286 / JCM 11887 / CIR29812)</name>
    <dbReference type="NCBI Taxonomy" id="667014"/>
    <lineage>
        <taxon>Bacteria</taxon>
        <taxon>Pseudomonadati</taxon>
        <taxon>Thermodesulfobacteriota</taxon>
        <taxon>Thermodesulfobacteria</taxon>
        <taxon>Thermodesulfobacteriales</taxon>
        <taxon>Thermodesulfatatoraceae</taxon>
        <taxon>Thermodesulfatator</taxon>
    </lineage>
</organism>
<dbReference type="PATRIC" id="fig|667014.3.peg.1687"/>
<dbReference type="InterPro" id="IPR011078">
    <property type="entry name" value="PyrdxlP_homeostasis"/>
</dbReference>
<comment type="cofactor">
    <cofactor evidence="3">
        <name>pyridoxal 5'-phosphate</name>
        <dbReference type="ChEBI" id="CHEBI:597326"/>
    </cofactor>
</comment>
<dbReference type="KEGG" id="tid:Thein_1638"/>